<dbReference type="CDD" id="cd04186">
    <property type="entry name" value="GT_2_like_c"/>
    <property type="match status" value="1"/>
</dbReference>
<keyword evidence="1" id="KW-0472">Membrane</keyword>
<sequence>MELSIIIVNWNSVGFLKKCLDSVIAGTHTINYEIIVIDSASFDGCEEMLRNNYPAVVFIQCQENVGFARANNLAFEKSCGKNVLFLNPDTEIDGSAINIIYGYLQKLPKAGAIGCKLLNTDRTVQTSCIQSFPTILNQILDSEFLREKMPKSSLWGMAALFETKIEPSLVDAISGACIMMERKIFEQIGKFSEEYFMYTEDIDLCYKAKQAGYLNYYLPEATIVHHGGGSSQEAKSNFAVVMMRDTMYKFFIKSKGQPYAWFYRISMLLTALLRLTALLISNILFKRQNSNSVKKWRAVLQWAFNRNEMIKDY</sequence>
<dbReference type="SUPFAM" id="SSF53448">
    <property type="entry name" value="Nucleotide-diphospho-sugar transferases"/>
    <property type="match status" value="1"/>
</dbReference>
<dbReference type="InterPro" id="IPR001173">
    <property type="entry name" value="Glyco_trans_2-like"/>
</dbReference>
<dbReference type="Proteomes" id="UP000017842">
    <property type="component" value="Unassembled WGS sequence"/>
</dbReference>
<dbReference type="OrthoDB" id="9771846at2"/>
<comment type="caution">
    <text evidence="3">The sequence shown here is derived from an EMBL/GenBank/DDBJ whole genome shotgun (WGS) entry which is preliminary data.</text>
</comment>
<keyword evidence="4" id="KW-1185">Reference proteome</keyword>
<keyword evidence="3" id="KW-0808">Transferase</keyword>
<dbReference type="RefSeq" id="WP_023494553.1">
    <property type="nucleotide sequence ID" value="NZ_AYLO01000055.1"/>
</dbReference>
<name>V5BX65_9GAMM</name>
<dbReference type="PATRIC" id="fig|1116472.3.peg.1783"/>
<dbReference type="InterPro" id="IPR029044">
    <property type="entry name" value="Nucleotide-diphossugar_trans"/>
</dbReference>
<dbReference type="Gene3D" id="3.90.550.10">
    <property type="entry name" value="Spore Coat Polysaccharide Biosynthesis Protein SpsA, Chain A"/>
    <property type="match status" value="1"/>
</dbReference>
<dbReference type="EMBL" id="AYLO01000055">
    <property type="protein sequence ID" value="ESS72454.1"/>
    <property type="molecule type" value="Genomic_DNA"/>
</dbReference>
<reference evidence="3 4" key="1">
    <citation type="journal article" date="2013" name="Genome Announc.">
        <title>Draft Genome Sequence of the Methanotrophic Gammaproteobacterium Methyloglobulus morosus DSM 22980 Strain KoM1.</title>
        <authorList>
            <person name="Poehlein A."/>
            <person name="Deutzmann J.S."/>
            <person name="Daniel R."/>
            <person name="Simeonova D.D."/>
        </authorList>
    </citation>
    <scope>NUCLEOTIDE SEQUENCE [LARGE SCALE GENOMIC DNA]</scope>
    <source>
        <strain evidence="3 4">KoM1</strain>
    </source>
</reference>
<dbReference type="STRING" id="1116472.MGMO_57c00340"/>
<keyword evidence="1" id="KW-1133">Transmembrane helix</keyword>
<dbReference type="PANTHER" id="PTHR43179">
    <property type="entry name" value="RHAMNOSYLTRANSFERASE WBBL"/>
    <property type="match status" value="1"/>
</dbReference>
<evidence type="ECO:0000313" key="3">
    <source>
        <dbReference type="EMBL" id="ESS72454.1"/>
    </source>
</evidence>
<accession>V5BX65</accession>
<dbReference type="PANTHER" id="PTHR43179:SF7">
    <property type="entry name" value="RHAMNOSYLTRANSFERASE WBBL"/>
    <property type="match status" value="1"/>
</dbReference>
<organism evidence="3 4">
    <name type="scientific">Methyloglobulus morosus KoM1</name>
    <dbReference type="NCBI Taxonomy" id="1116472"/>
    <lineage>
        <taxon>Bacteria</taxon>
        <taxon>Pseudomonadati</taxon>
        <taxon>Pseudomonadota</taxon>
        <taxon>Gammaproteobacteria</taxon>
        <taxon>Methylococcales</taxon>
        <taxon>Methylococcaceae</taxon>
        <taxon>Methyloglobulus</taxon>
    </lineage>
</organism>
<proteinExistence type="predicted"/>
<gene>
    <name evidence="3" type="ORF">MGMO_57c00340</name>
</gene>
<dbReference type="AlphaFoldDB" id="V5BX65"/>
<feature type="domain" description="Glycosyltransferase 2-like" evidence="2">
    <location>
        <begin position="4"/>
        <end position="186"/>
    </location>
</feature>
<keyword evidence="1" id="KW-0812">Transmembrane</keyword>
<evidence type="ECO:0000313" key="4">
    <source>
        <dbReference type="Proteomes" id="UP000017842"/>
    </source>
</evidence>
<dbReference type="GO" id="GO:0016740">
    <property type="term" value="F:transferase activity"/>
    <property type="evidence" value="ECO:0007669"/>
    <property type="project" value="UniProtKB-KW"/>
</dbReference>
<protein>
    <submittedName>
        <fullName evidence="3">Glycosyl transferase family 2</fullName>
    </submittedName>
</protein>
<dbReference type="eggNOG" id="COG1216">
    <property type="taxonomic scope" value="Bacteria"/>
</dbReference>
<dbReference type="Pfam" id="PF00535">
    <property type="entry name" value="Glycos_transf_2"/>
    <property type="match status" value="1"/>
</dbReference>
<evidence type="ECO:0000259" key="2">
    <source>
        <dbReference type="Pfam" id="PF00535"/>
    </source>
</evidence>
<feature type="transmembrane region" description="Helical" evidence="1">
    <location>
        <begin position="261"/>
        <end position="285"/>
    </location>
</feature>
<evidence type="ECO:0000256" key="1">
    <source>
        <dbReference type="SAM" id="Phobius"/>
    </source>
</evidence>